<keyword evidence="2" id="KW-1133">Transmembrane helix</keyword>
<dbReference type="Gene3D" id="3.10.620.30">
    <property type="match status" value="1"/>
</dbReference>
<evidence type="ECO:0000256" key="1">
    <source>
        <dbReference type="SAM" id="MobiDB-lite"/>
    </source>
</evidence>
<reference evidence="4" key="1">
    <citation type="journal article" date="2013" name="Environ. Microbiol.">
        <title>Microbiota from the distal guts of lean and obese adolescents exhibit partial functional redundancy besides clear differences in community structure.</title>
        <authorList>
            <person name="Ferrer M."/>
            <person name="Ruiz A."/>
            <person name="Lanza F."/>
            <person name="Haange S.B."/>
            <person name="Oberbach A."/>
            <person name="Till H."/>
            <person name="Bargiela R."/>
            <person name="Campoy C."/>
            <person name="Segura M.T."/>
            <person name="Richter M."/>
            <person name="von Bergen M."/>
            <person name="Seifert J."/>
            <person name="Suarez A."/>
        </authorList>
    </citation>
    <scope>NUCLEOTIDE SEQUENCE</scope>
</reference>
<evidence type="ECO:0000256" key="2">
    <source>
        <dbReference type="SAM" id="Phobius"/>
    </source>
</evidence>
<evidence type="ECO:0000313" key="4">
    <source>
        <dbReference type="EMBL" id="EKC66700.1"/>
    </source>
</evidence>
<dbReference type="InterPro" id="IPR038765">
    <property type="entry name" value="Papain-like_cys_pep_sf"/>
</dbReference>
<dbReference type="SMART" id="SM00460">
    <property type="entry name" value="TGc"/>
    <property type="match status" value="1"/>
</dbReference>
<organism evidence="4">
    <name type="scientific">human gut metagenome</name>
    <dbReference type="NCBI Taxonomy" id="408170"/>
    <lineage>
        <taxon>unclassified sequences</taxon>
        <taxon>metagenomes</taxon>
        <taxon>organismal metagenomes</taxon>
    </lineage>
</organism>
<dbReference type="PANTHER" id="PTHR42736">
    <property type="entry name" value="PROTEIN-GLUTAMINE GAMMA-GLUTAMYLTRANSFERASE"/>
    <property type="match status" value="1"/>
</dbReference>
<sequence length="413" mass="45146">MPACRFCRTAYDGTAQPQTLTVERIHADTQYTYAPYNAYWGDYYTIQGDGAAAGQTAQDDVFLYYPRDTAQTQLEARADADPSVLDRMEASYAAYAASRYTAVPDGYDELQTLCDEAKKDQKLTEAADIGDYIRAYLNTNYQYNASAPQPPEGADPIRYFLTESKQGYSVQFASAAVVMFRMFGLPARYVVGYAAPQSLFTQQEDGNWHAILQDDNAHAWAEVYISGQGWTPMEMTPGVLVSAQQADLRTDPLPETQGQDTAPAAGESSANEPAATIMPRSRLVLAALLGGCLLAAAVLLVLARRHAMGYGRGSCNARVLAVFGSIYRLLVRRGLPPDTPSDAPEFAAFLQSCVPALEPQDAEALLALAQAAQFGAGTMTEQDTDKMRKLYQVIKHTGKRKQSQKSVEKQSQE</sequence>
<feature type="transmembrane region" description="Helical" evidence="2">
    <location>
        <begin position="283"/>
        <end position="303"/>
    </location>
</feature>
<dbReference type="SUPFAM" id="SSF54001">
    <property type="entry name" value="Cysteine proteinases"/>
    <property type="match status" value="1"/>
</dbReference>
<keyword evidence="2" id="KW-0812">Transmembrane</keyword>
<dbReference type="AlphaFoldDB" id="K1TK69"/>
<dbReference type="InterPro" id="IPR002931">
    <property type="entry name" value="Transglutaminase-like"/>
</dbReference>
<accession>K1TK69</accession>
<feature type="region of interest" description="Disordered" evidence="1">
    <location>
        <begin position="251"/>
        <end position="272"/>
    </location>
</feature>
<comment type="caution">
    <text evidence="4">The sequence shown here is derived from an EMBL/GenBank/DDBJ whole genome shotgun (WGS) entry which is preliminary data.</text>
</comment>
<name>K1TK69_9ZZZZ</name>
<feature type="domain" description="Transglutaminase-like" evidence="3">
    <location>
        <begin position="161"/>
        <end position="237"/>
    </location>
</feature>
<evidence type="ECO:0000259" key="3">
    <source>
        <dbReference type="SMART" id="SM00460"/>
    </source>
</evidence>
<protein>
    <submittedName>
        <fullName evidence="4">Transglutaminase domain-containing protein</fullName>
    </submittedName>
</protein>
<dbReference type="EMBL" id="AJWY01006495">
    <property type="protein sequence ID" value="EKC66700.1"/>
    <property type="molecule type" value="Genomic_DNA"/>
</dbReference>
<keyword evidence="2" id="KW-0472">Membrane</keyword>
<proteinExistence type="predicted"/>
<gene>
    <name evidence="4" type="ORF">LEA_09685</name>
</gene>
<dbReference type="Pfam" id="PF01841">
    <property type="entry name" value="Transglut_core"/>
    <property type="match status" value="1"/>
</dbReference>
<dbReference type="InterPro" id="IPR052901">
    <property type="entry name" value="Bact_TGase-like"/>
</dbReference>
<dbReference type="PANTHER" id="PTHR42736:SF1">
    <property type="entry name" value="PROTEIN-GLUTAMINE GAMMA-GLUTAMYLTRANSFERASE"/>
    <property type="match status" value="1"/>
</dbReference>